<reference evidence="2 3" key="1">
    <citation type="journal article" date="2019" name="Int. J. Syst. Evol. Microbiol.">
        <title>The Global Catalogue of Microorganisms (GCM) 10K type strain sequencing project: providing services to taxonomists for standard genome sequencing and annotation.</title>
        <authorList>
            <consortium name="The Broad Institute Genomics Platform"/>
            <consortium name="The Broad Institute Genome Sequencing Center for Infectious Disease"/>
            <person name="Wu L."/>
            <person name="Ma J."/>
        </authorList>
    </citation>
    <scope>NUCLEOTIDE SEQUENCE [LARGE SCALE GENOMIC DNA]</scope>
    <source>
        <strain evidence="2 3">JCM 1407</strain>
    </source>
</reference>
<evidence type="ECO:0000259" key="1">
    <source>
        <dbReference type="Pfam" id="PF09992"/>
    </source>
</evidence>
<feature type="domain" description="Phosphodiester glycosidase" evidence="1">
    <location>
        <begin position="174"/>
        <end position="354"/>
    </location>
</feature>
<keyword evidence="2" id="KW-0378">Hydrolase</keyword>
<proteinExistence type="predicted"/>
<dbReference type="Pfam" id="PF09992">
    <property type="entry name" value="NAGPA"/>
    <property type="match status" value="1"/>
</dbReference>
<dbReference type="GO" id="GO:0016798">
    <property type="term" value="F:hydrolase activity, acting on glycosyl bonds"/>
    <property type="evidence" value="ECO:0007669"/>
    <property type="project" value="UniProtKB-KW"/>
</dbReference>
<protein>
    <submittedName>
        <fullName evidence="2">Phosphodiester glycosidase family protein</fullName>
    </submittedName>
</protein>
<name>A0ABN1JDP5_9CLOT</name>
<dbReference type="PANTHER" id="PTHR40446">
    <property type="entry name" value="N-ACETYLGLUCOSAMINE-1-PHOSPHODIESTER ALPHA-N-ACETYLGLUCOSAMINIDASE"/>
    <property type="match status" value="1"/>
</dbReference>
<evidence type="ECO:0000313" key="3">
    <source>
        <dbReference type="Proteomes" id="UP001501510"/>
    </source>
</evidence>
<sequence>MVKKRNSNRSISRNTNMNVKISNKYSKKRKLMKKKRKRKKFVKRLIGFIIYEFLALIISGVLLTYYGPFKEVRSTLVGTAMATYKHQYIATLFLSKDKINEILNKDKSTPTIAENTGDIKINKNYGNSIERYDISTSKFDGYILEIKNPKKIKTGYTKYMGKMGQRTSKIAEENGAIAAINGGGFTDASSKGKLWTGTGANPEGLVLSKGKIIHNNFKKGEKANVTAFTKEGLLIVGNHTVEELLNMGVTEALSFRNTLIINGQPIPYNDGLNPRTAVGQKKDGTVVFLVIDGRRDMKPGATTEDVENILLKRGVVNAGNLDGGSSSTMYYKGKVINRPANWDGERTVATVLYVEP</sequence>
<gene>
    <name evidence="2" type="ORF">GCM10008906_12640</name>
</gene>
<accession>A0ABN1JDP5</accession>
<dbReference type="Proteomes" id="UP001501510">
    <property type="component" value="Unassembled WGS sequence"/>
</dbReference>
<keyword evidence="2" id="KW-0326">Glycosidase</keyword>
<dbReference type="InterPro" id="IPR018711">
    <property type="entry name" value="NAGPA"/>
</dbReference>
<keyword evidence="3" id="KW-1185">Reference proteome</keyword>
<dbReference type="EMBL" id="BAAACG010000008">
    <property type="protein sequence ID" value="GAA0737013.1"/>
    <property type="molecule type" value="Genomic_DNA"/>
</dbReference>
<comment type="caution">
    <text evidence="2">The sequence shown here is derived from an EMBL/GenBank/DDBJ whole genome shotgun (WGS) entry which is preliminary data.</text>
</comment>
<dbReference type="PANTHER" id="PTHR40446:SF2">
    <property type="entry name" value="N-ACETYLGLUCOSAMINE-1-PHOSPHODIESTER ALPHA-N-ACETYLGLUCOSAMINIDASE"/>
    <property type="match status" value="1"/>
</dbReference>
<evidence type="ECO:0000313" key="2">
    <source>
        <dbReference type="EMBL" id="GAA0737013.1"/>
    </source>
</evidence>
<organism evidence="2 3">
    <name type="scientific">Clostridium oceanicum</name>
    <dbReference type="NCBI Taxonomy" id="1543"/>
    <lineage>
        <taxon>Bacteria</taxon>
        <taxon>Bacillati</taxon>
        <taxon>Bacillota</taxon>
        <taxon>Clostridia</taxon>
        <taxon>Eubacteriales</taxon>
        <taxon>Clostridiaceae</taxon>
        <taxon>Clostridium</taxon>
    </lineage>
</organism>